<evidence type="ECO:0000256" key="1">
    <source>
        <dbReference type="SAM" id="SignalP"/>
    </source>
</evidence>
<organism evidence="2 3">
    <name type="scientific">Raoultella ornithinolytica</name>
    <name type="common">Klebsiella ornithinolytica</name>
    <dbReference type="NCBI Taxonomy" id="54291"/>
    <lineage>
        <taxon>Bacteria</taxon>
        <taxon>Pseudomonadati</taxon>
        <taxon>Pseudomonadota</taxon>
        <taxon>Gammaproteobacteria</taxon>
        <taxon>Enterobacterales</taxon>
        <taxon>Enterobacteriaceae</taxon>
        <taxon>Klebsiella/Raoultella group</taxon>
        <taxon>Raoultella</taxon>
    </lineage>
</organism>
<evidence type="ECO:0008006" key="4">
    <source>
        <dbReference type="Google" id="ProtNLM"/>
    </source>
</evidence>
<reference evidence="2" key="1">
    <citation type="submission" date="2022-09" db="EMBL/GenBank/DDBJ databases">
        <title>Multidrug resistance Raoultella ornithinolytica Strain MQB_Silv_108.</title>
        <authorList>
            <person name="Quintela-Baluja M."/>
        </authorList>
    </citation>
    <scope>NUCLEOTIDE SEQUENCE</scope>
    <source>
        <strain evidence="2">MQB_Silv_108</strain>
    </source>
</reference>
<gene>
    <name evidence="2" type="ORF">N2J37_25920</name>
</gene>
<name>A0A9Q9MY57_RAOOR</name>
<dbReference type="NCBIfam" id="NF041432">
    <property type="entry name" value="MchS3"/>
    <property type="match status" value="1"/>
</dbReference>
<dbReference type="EMBL" id="CP104450">
    <property type="protein sequence ID" value="UXE37886.1"/>
    <property type="molecule type" value="Genomic_DNA"/>
</dbReference>
<keyword evidence="1" id="KW-0732">Signal</keyword>
<protein>
    <recommendedName>
        <fullName evidence="4">DUF4431 domain-containing protein</fullName>
    </recommendedName>
</protein>
<dbReference type="Proteomes" id="UP001064206">
    <property type="component" value="Chromosome"/>
</dbReference>
<accession>A0A9Q9MY57</accession>
<dbReference type="AlphaFoldDB" id="A0A9Q9MY57"/>
<feature type="signal peptide" evidence="1">
    <location>
        <begin position="1"/>
        <end position="21"/>
    </location>
</feature>
<proteinExistence type="predicted"/>
<evidence type="ECO:0000313" key="3">
    <source>
        <dbReference type="Proteomes" id="UP001064206"/>
    </source>
</evidence>
<dbReference type="RefSeq" id="WP_260990393.1">
    <property type="nucleotide sequence ID" value="NZ_CP104450.1"/>
</dbReference>
<feature type="chain" id="PRO_5040107314" description="DUF4431 domain-containing protein" evidence="1">
    <location>
        <begin position="22"/>
        <end position="135"/>
    </location>
</feature>
<sequence>MRLSKKIVMVILFLCAHSVYAHDILSEQKRLEKINYYSVGMNGFAGKESEGEYLYRLILQKDNAEEIFMNIAKNDHSTNESKLYAACALRALGVGNINEIFNQSRDKDVVVLTGDILRRVSFKDKLSAIIQHGCD</sequence>
<evidence type="ECO:0000313" key="2">
    <source>
        <dbReference type="EMBL" id="UXE37886.1"/>
    </source>
</evidence>